<gene>
    <name evidence="2" type="ORF">JOE21_000021</name>
</gene>
<protein>
    <recommendedName>
        <fullName evidence="4">DUF2933 domain-containing protein</fullName>
    </recommendedName>
</protein>
<accession>A0ABU1IGY5</accession>
<proteinExistence type="predicted"/>
<keyword evidence="1" id="KW-0812">Transmembrane</keyword>
<evidence type="ECO:0008006" key="4">
    <source>
        <dbReference type="Google" id="ProtNLM"/>
    </source>
</evidence>
<evidence type="ECO:0000313" key="3">
    <source>
        <dbReference type="Proteomes" id="UP001185012"/>
    </source>
</evidence>
<organism evidence="2 3">
    <name type="scientific">Desmospora profundinema</name>
    <dbReference type="NCBI Taxonomy" id="1571184"/>
    <lineage>
        <taxon>Bacteria</taxon>
        <taxon>Bacillati</taxon>
        <taxon>Bacillota</taxon>
        <taxon>Bacilli</taxon>
        <taxon>Bacillales</taxon>
        <taxon>Thermoactinomycetaceae</taxon>
        <taxon>Desmospora</taxon>
    </lineage>
</organism>
<feature type="transmembrane region" description="Helical" evidence="1">
    <location>
        <begin position="6"/>
        <end position="24"/>
    </location>
</feature>
<dbReference type="Proteomes" id="UP001185012">
    <property type="component" value="Unassembled WGS sequence"/>
</dbReference>
<keyword evidence="3" id="KW-1185">Reference proteome</keyword>
<keyword evidence="1" id="KW-1133">Transmembrane helix</keyword>
<dbReference type="EMBL" id="JAVDQG010000001">
    <property type="protein sequence ID" value="MDR6224033.1"/>
    <property type="molecule type" value="Genomic_DNA"/>
</dbReference>
<dbReference type="Pfam" id="PF11666">
    <property type="entry name" value="DUF2933"/>
    <property type="match status" value="1"/>
</dbReference>
<dbReference type="RefSeq" id="WP_309860732.1">
    <property type="nucleotide sequence ID" value="NZ_JAVDQG010000001.1"/>
</dbReference>
<dbReference type="InterPro" id="IPR021682">
    <property type="entry name" value="DUF2933"/>
</dbReference>
<name>A0ABU1IGY5_9BACL</name>
<comment type="caution">
    <text evidence="2">The sequence shown here is derived from an EMBL/GenBank/DDBJ whole genome shotgun (WGS) entry which is preliminary data.</text>
</comment>
<evidence type="ECO:0000256" key="1">
    <source>
        <dbReference type="SAM" id="Phobius"/>
    </source>
</evidence>
<sequence length="80" mass="9260">MEWLTILGLLACPLMMIFCMRGMFHKDSAQKGERVTKEQPEISPQELQSLQIRMGELMEQNHHLMKELESIKGARKSDSN</sequence>
<reference evidence="2 3" key="1">
    <citation type="submission" date="2023-07" db="EMBL/GenBank/DDBJ databases">
        <title>Genomic Encyclopedia of Type Strains, Phase IV (KMG-IV): sequencing the most valuable type-strain genomes for metagenomic binning, comparative biology and taxonomic classification.</title>
        <authorList>
            <person name="Goeker M."/>
        </authorList>
    </citation>
    <scope>NUCLEOTIDE SEQUENCE [LARGE SCALE GENOMIC DNA]</scope>
    <source>
        <strain evidence="2 3">DSM 45903</strain>
    </source>
</reference>
<keyword evidence="1" id="KW-0472">Membrane</keyword>
<evidence type="ECO:0000313" key="2">
    <source>
        <dbReference type="EMBL" id="MDR6224033.1"/>
    </source>
</evidence>